<dbReference type="InterPro" id="IPR008217">
    <property type="entry name" value="Ccc1_fam"/>
</dbReference>
<feature type="transmembrane region" description="Helical" evidence="6">
    <location>
        <begin position="311"/>
        <end position="333"/>
    </location>
</feature>
<feature type="compositionally biased region" description="Basic and acidic residues" evidence="5">
    <location>
        <begin position="1"/>
        <end position="11"/>
    </location>
</feature>
<dbReference type="SUPFAM" id="SSF47240">
    <property type="entry name" value="Ferritin-like"/>
    <property type="match status" value="1"/>
</dbReference>
<accession>A0A931E1C5</accession>
<evidence type="ECO:0000256" key="5">
    <source>
        <dbReference type="SAM" id="MobiDB-lite"/>
    </source>
</evidence>
<evidence type="ECO:0000256" key="4">
    <source>
        <dbReference type="ARBA" id="ARBA00023136"/>
    </source>
</evidence>
<gene>
    <name evidence="7" type="ORF">IW254_001046</name>
</gene>
<evidence type="ECO:0000256" key="1">
    <source>
        <dbReference type="ARBA" id="ARBA00004127"/>
    </source>
</evidence>
<dbReference type="PANTHER" id="PTHR31851">
    <property type="entry name" value="FE(2+)/MN(2+) TRANSPORTER PCL1"/>
    <property type="match status" value="1"/>
</dbReference>
<keyword evidence="2 6" id="KW-0812">Transmembrane</keyword>
<dbReference type="InterPro" id="IPR009078">
    <property type="entry name" value="Ferritin-like_SF"/>
</dbReference>
<evidence type="ECO:0000256" key="2">
    <source>
        <dbReference type="ARBA" id="ARBA00022692"/>
    </source>
</evidence>
<keyword evidence="4 6" id="KW-0472">Membrane</keyword>
<dbReference type="CDD" id="cd02433">
    <property type="entry name" value="Nodulin-21_like_2"/>
    <property type="match status" value="1"/>
</dbReference>
<dbReference type="GO" id="GO:0005384">
    <property type="term" value="F:manganese ion transmembrane transporter activity"/>
    <property type="evidence" value="ECO:0007669"/>
    <property type="project" value="InterPro"/>
</dbReference>
<comment type="caution">
    <text evidence="7">The sequence shown here is derived from an EMBL/GenBank/DDBJ whole genome shotgun (WGS) entry which is preliminary data.</text>
</comment>
<feature type="transmembrane region" description="Helical" evidence="6">
    <location>
        <begin position="161"/>
        <end position="182"/>
    </location>
</feature>
<protein>
    <submittedName>
        <fullName evidence="7">VIT1/CCC1 family predicted Fe2+/Mn2+ transporter</fullName>
    </submittedName>
</protein>
<comment type="subcellular location">
    <subcellularLocation>
        <location evidence="1">Endomembrane system</location>
        <topology evidence="1">Multi-pass membrane protein</topology>
    </subcellularLocation>
</comment>
<keyword evidence="8" id="KW-1185">Reference proteome</keyword>
<dbReference type="InterPro" id="IPR039376">
    <property type="entry name" value="Ferritin_CCC1_N"/>
</dbReference>
<feature type="transmembrane region" description="Helical" evidence="6">
    <location>
        <begin position="339"/>
        <end position="360"/>
    </location>
</feature>
<evidence type="ECO:0000313" key="7">
    <source>
        <dbReference type="EMBL" id="MBG6122077.1"/>
    </source>
</evidence>
<feature type="region of interest" description="Disordered" evidence="5">
    <location>
        <begin position="1"/>
        <end position="25"/>
    </location>
</feature>
<sequence>MNAALDRHDASIGDGAKGVVDKHAAPTKQQIKRWRQYLANERAEAATYREMAKKREGHEREILEQIADAESRHELYWREKLGPEVGMPQKPDWGTRFHAFMARNVSPVFALALMQSAESRSPYMDDEDASDEIAADEAMHAEVVRALATQGRERLSGSFRAAVFGANDGLVSNVALVLGVMGSGVSSSYILLTGISGLLAGALSMAAGEYVSVKSQTELLDASRPDPMATSHVPKLDVNQNELALVYRARGMDAHQAEQRAKDVFAATQYGAGQLGDNDNGLHGNSLVRDGLTDGDYDSHEAVGNALSAGVASFCFFAAGAFIPLIPFILGLAPTPGAVVALILVSIALFATGGLTGLLSGKPPFPRALRQLGIGLGAAGITYVLGMLFGGVVG</sequence>
<dbReference type="GO" id="GO:0012505">
    <property type="term" value="C:endomembrane system"/>
    <property type="evidence" value="ECO:0007669"/>
    <property type="project" value="UniProtKB-SubCell"/>
</dbReference>
<dbReference type="EMBL" id="JADOUE010000001">
    <property type="protein sequence ID" value="MBG6122077.1"/>
    <property type="molecule type" value="Genomic_DNA"/>
</dbReference>
<name>A0A931E1C5_9CORY</name>
<evidence type="ECO:0000256" key="6">
    <source>
        <dbReference type="SAM" id="Phobius"/>
    </source>
</evidence>
<proteinExistence type="predicted"/>
<reference evidence="7" key="1">
    <citation type="submission" date="2020-11" db="EMBL/GenBank/DDBJ databases">
        <title>Sequencing the genomes of 1000 actinobacteria strains.</title>
        <authorList>
            <person name="Klenk H.-P."/>
        </authorList>
    </citation>
    <scope>NUCLEOTIDE SEQUENCE</scope>
    <source>
        <strain evidence="7">DSM 45632</strain>
    </source>
</reference>
<evidence type="ECO:0000313" key="8">
    <source>
        <dbReference type="Proteomes" id="UP000658613"/>
    </source>
</evidence>
<dbReference type="Proteomes" id="UP000658613">
    <property type="component" value="Unassembled WGS sequence"/>
</dbReference>
<dbReference type="GO" id="GO:0030026">
    <property type="term" value="P:intracellular manganese ion homeostasis"/>
    <property type="evidence" value="ECO:0007669"/>
    <property type="project" value="InterPro"/>
</dbReference>
<dbReference type="Pfam" id="PF01988">
    <property type="entry name" value="VIT1"/>
    <property type="match status" value="1"/>
</dbReference>
<organism evidence="7 8">
    <name type="scientific">Corynebacterium aquatimens</name>
    <dbReference type="NCBI Taxonomy" id="1190508"/>
    <lineage>
        <taxon>Bacteria</taxon>
        <taxon>Bacillati</taxon>
        <taxon>Actinomycetota</taxon>
        <taxon>Actinomycetes</taxon>
        <taxon>Mycobacteriales</taxon>
        <taxon>Corynebacteriaceae</taxon>
        <taxon>Corynebacterium</taxon>
    </lineage>
</organism>
<evidence type="ECO:0000256" key="3">
    <source>
        <dbReference type="ARBA" id="ARBA00022989"/>
    </source>
</evidence>
<feature type="transmembrane region" description="Helical" evidence="6">
    <location>
        <begin position="372"/>
        <end position="393"/>
    </location>
</feature>
<dbReference type="AlphaFoldDB" id="A0A931E1C5"/>
<keyword evidence="3 6" id="KW-1133">Transmembrane helix</keyword>
<dbReference type="CDD" id="cd01044">
    <property type="entry name" value="Ferritin_CCC1_N"/>
    <property type="match status" value="1"/>
</dbReference>